<dbReference type="EMBL" id="CARXXK010001250">
    <property type="protein sequence ID" value="CAI6374971.1"/>
    <property type="molecule type" value="Genomic_DNA"/>
</dbReference>
<reference evidence="1 2" key="1">
    <citation type="submission" date="2023-01" db="EMBL/GenBank/DDBJ databases">
        <authorList>
            <person name="Whitehead M."/>
        </authorList>
    </citation>
    <scope>NUCLEOTIDE SEQUENCE [LARGE SCALE GENOMIC DNA]</scope>
</reference>
<evidence type="ECO:0000313" key="2">
    <source>
        <dbReference type="Proteomes" id="UP001160148"/>
    </source>
</evidence>
<dbReference type="Proteomes" id="UP001160148">
    <property type="component" value="Unassembled WGS sequence"/>
</dbReference>
<proteinExistence type="predicted"/>
<dbReference type="AlphaFoldDB" id="A0AAV0Y3G9"/>
<gene>
    <name evidence="1" type="ORF">MEUPH1_LOCUS28534</name>
</gene>
<protein>
    <submittedName>
        <fullName evidence="1">Uncharacterized protein</fullName>
    </submittedName>
</protein>
<sequence length="183" mass="21897">MECGKNFLTNVEKRKAILKQQYESKQRLLWSKLILSEEHIQNFKKQRKNEQKVKIAKNKEKLDKTRLRIIELKDLAFYRILELRNKIKNRDRKTVENIEKFKLSTLAKKQVKELNQYRAKYENQIRTMEINKSLVERCVENKQSMEEEEVIDEIVLVNEGIETETESSDNCGYNPVSNMSKNK</sequence>
<evidence type="ECO:0000313" key="1">
    <source>
        <dbReference type="EMBL" id="CAI6374971.1"/>
    </source>
</evidence>
<comment type="caution">
    <text evidence="1">The sequence shown here is derived from an EMBL/GenBank/DDBJ whole genome shotgun (WGS) entry which is preliminary data.</text>
</comment>
<accession>A0AAV0Y3G9</accession>
<name>A0AAV0Y3G9_9HEMI</name>
<keyword evidence="2" id="KW-1185">Reference proteome</keyword>
<organism evidence="1 2">
    <name type="scientific">Macrosiphum euphorbiae</name>
    <name type="common">potato aphid</name>
    <dbReference type="NCBI Taxonomy" id="13131"/>
    <lineage>
        <taxon>Eukaryota</taxon>
        <taxon>Metazoa</taxon>
        <taxon>Ecdysozoa</taxon>
        <taxon>Arthropoda</taxon>
        <taxon>Hexapoda</taxon>
        <taxon>Insecta</taxon>
        <taxon>Pterygota</taxon>
        <taxon>Neoptera</taxon>
        <taxon>Paraneoptera</taxon>
        <taxon>Hemiptera</taxon>
        <taxon>Sternorrhyncha</taxon>
        <taxon>Aphidomorpha</taxon>
        <taxon>Aphidoidea</taxon>
        <taxon>Aphididae</taxon>
        <taxon>Macrosiphini</taxon>
        <taxon>Macrosiphum</taxon>
    </lineage>
</organism>